<proteinExistence type="predicted"/>
<feature type="region of interest" description="Disordered" evidence="5">
    <location>
        <begin position="1"/>
        <end position="28"/>
    </location>
</feature>
<evidence type="ECO:0000256" key="5">
    <source>
        <dbReference type="SAM" id="MobiDB-lite"/>
    </source>
</evidence>
<organism evidence="7 8">
    <name type="scientific">Frondihabitans cladoniiphilus</name>
    <dbReference type="NCBI Taxonomy" id="715785"/>
    <lineage>
        <taxon>Bacteria</taxon>
        <taxon>Bacillati</taxon>
        <taxon>Actinomycetota</taxon>
        <taxon>Actinomycetes</taxon>
        <taxon>Micrococcales</taxon>
        <taxon>Microbacteriaceae</taxon>
        <taxon>Frondihabitans</taxon>
    </lineage>
</organism>
<keyword evidence="8" id="KW-1185">Reference proteome</keyword>
<dbReference type="PROSITE" id="PS50977">
    <property type="entry name" value="HTH_TETR_2"/>
    <property type="match status" value="1"/>
</dbReference>
<dbReference type="Pfam" id="PF00440">
    <property type="entry name" value="TetR_N"/>
    <property type="match status" value="1"/>
</dbReference>
<evidence type="ECO:0000259" key="6">
    <source>
        <dbReference type="PROSITE" id="PS50977"/>
    </source>
</evidence>
<evidence type="ECO:0000256" key="1">
    <source>
        <dbReference type="ARBA" id="ARBA00023015"/>
    </source>
</evidence>
<protein>
    <submittedName>
        <fullName evidence="7">ScbR family autoregulator-binding transcription factor</fullName>
    </submittedName>
</protein>
<keyword evidence="1" id="KW-0805">Transcription regulation</keyword>
<dbReference type="RefSeq" id="WP_345375649.1">
    <property type="nucleotide sequence ID" value="NZ_BAABLM010000003.1"/>
</dbReference>
<dbReference type="InterPro" id="IPR054126">
    <property type="entry name" value="CprB_TetR_C"/>
</dbReference>
<dbReference type="Gene3D" id="1.10.357.10">
    <property type="entry name" value="Tetracycline Repressor, domain 2"/>
    <property type="match status" value="1"/>
</dbReference>
<evidence type="ECO:0000256" key="3">
    <source>
        <dbReference type="ARBA" id="ARBA00023163"/>
    </source>
</evidence>
<dbReference type="PRINTS" id="PR00455">
    <property type="entry name" value="HTHTETR"/>
</dbReference>
<dbReference type="EMBL" id="BAABLM010000003">
    <property type="protein sequence ID" value="GAA4675013.1"/>
    <property type="molecule type" value="Genomic_DNA"/>
</dbReference>
<name>A0ABP8VWZ4_9MICO</name>
<gene>
    <name evidence="7" type="ORF">GCM10025780_19410</name>
</gene>
<dbReference type="NCBIfam" id="NF041196">
    <property type="entry name" value="ScbR_bind_reg"/>
    <property type="match status" value="1"/>
</dbReference>
<dbReference type="Proteomes" id="UP001501295">
    <property type="component" value="Unassembled WGS sequence"/>
</dbReference>
<dbReference type="InterPro" id="IPR009057">
    <property type="entry name" value="Homeodomain-like_sf"/>
</dbReference>
<keyword evidence="3" id="KW-0804">Transcription</keyword>
<dbReference type="InterPro" id="IPR036271">
    <property type="entry name" value="Tet_transcr_reg_TetR-rel_C_sf"/>
</dbReference>
<sequence length="231" mass="24761">MPNDERPNQERQPEPREPRVARPRQERAQATQAAIIRAAASVFAERGYARTTLDVVAVEAGVTKGALYFHFASKHDLANAVISTEVGVIEAGIATVVAAGDTGLRTLVSLSSTIARMLSSDVVVQAGVKLTTEELVAHLDIEQAYAFLEGVYTRLFEQAILEGDVRAGLEATRLSRAFVSVFTGVQVVSAGLDGRASLVDRLRDVYAMLLPGILADDRRGSAGSLLELLDD</sequence>
<accession>A0ABP8VWZ4</accession>
<comment type="caution">
    <text evidence="7">The sequence shown here is derived from an EMBL/GenBank/DDBJ whole genome shotgun (WGS) entry which is preliminary data.</text>
</comment>
<evidence type="ECO:0000256" key="2">
    <source>
        <dbReference type="ARBA" id="ARBA00023125"/>
    </source>
</evidence>
<dbReference type="InterPro" id="IPR050109">
    <property type="entry name" value="HTH-type_TetR-like_transc_reg"/>
</dbReference>
<dbReference type="InterPro" id="IPR023772">
    <property type="entry name" value="DNA-bd_HTH_TetR-type_CS"/>
</dbReference>
<evidence type="ECO:0000313" key="8">
    <source>
        <dbReference type="Proteomes" id="UP001501295"/>
    </source>
</evidence>
<dbReference type="PANTHER" id="PTHR30055:SF234">
    <property type="entry name" value="HTH-TYPE TRANSCRIPTIONAL REGULATOR BETI"/>
    <property type="match status" value="1"/>
</dbReference>
<dbReference type="InterPro" id="IPR047923">
    <property type="entry name" value="ArpA-like"/>
</dbReference>
<feature type="compositionally biased region" description="Basic and acidic residues" evidence="5">
    <location>
        <begin position="1"/>
        <end position="27"/>
    </location>
</feature>
<dbReference type="SUPFAM" id="SSF48498">
    <property type="entry name" value="Tetracyclin repressor-like, C-terminal domain"/>
    <property type="match status" value="1"/>
</dbReference>
<feature type="domain" description="HTH tetR-type" evidence="6">
    <location>
        <begin position="29"/>
        <end position="89"/>
    </location>
</feature>
<evidence type="ECO:0000256" key="4">
    <source>
        <dbReference type="PROSITE-ProRule" id="PRU00335"/>
    </source>
</evidence>
<dbReference type="PROSITE" id="PS01081">
    <property type="entry name" value="HTH_TETR_1"/>
    <property type="match status" value="1"/>
</dbReference>
<keyword evidence="2 4" id="KW-0238">DNA-binding</keyword>
<reference evidence="8" key="1">
    <citation type="journal article" date="2019" name="Int. J. Syst. Evol. Microbiol.">
        <title>The Global Catalogue of Microorganisms (GCM) 10K type strain sequencing project: providing services to taxonomists for standard genome sequencing and annotation.</title>
        <authorList>
            <consortium name="The Broad Institute Genomics Platform"/>
            <consortium name="The Broad Institute Genome Sequencing Center for Infectious Disease"/>
            <person name="Wu L."/>
            <person name="Ma J."/>
        </authorList>
    </citation>
    <scope>NUCLEOTIDE SEQUENCE [LARGE SCALE GENOMIC DNA]</scope>
    <source>
        <strain evidence="8">JCM 18956</strain>
    </source>
</reference>
<dbReference type="PANTHER" id="PTHR30055">
    <property type="entry name" value="HTH-TYPE TRANSCRIPTIONAL REGULATOR RUTR"/>
    <property type="match status" value="1"/>
</dbReference>
<dbReference type="Pfam" id="PF21935">
    <property type="entry name" value="TetR_C_45"/>
    <property type="match status" value="1"/>
</dbReference>
<dbReference type="SUPFAM" id="SSF46689">
    <property type="entry name" value="Homeodomain-like"/>
    <property type="match status" value="1"/>
</dbReference>
<dbReference type="InterPro" id="IPR001647">
    <property type="entry name" value="HTH_TetR"/>
</dbReference>
<evidence type="ECO:0000313" key="7">
    <source>
        <dbReference type="EMBL" id="GAA4675013.1"/>
    </source>
</evidence>
<feature type="DNA-binding region" description="H-T-H motif" evidence="4">
    <location>
        <begin position="52"/>
        <end position="71"/>
    </location>
</feature>